<evidence type="ECO:0000313" key="1">
    <source>
        <dbReference type="EMBL" id="OXY91427.1"/>
    </source>
</evidence>
<dbReference type="AlphaFoldDB" id="A0A233S6X1"/>
<dbReference type="Proteomes" id="UP000215483">
    <property type="component" value="Unassembled WGS sequence"/>
</dbReference>
<proteinExistence type="predicted"/>
<keyword evidence="2" id="KW-1185">Reference proteome</keyword>
<evidence type="ECO:0000313" key="2">
    <source>
        <dbReference type="Proteomes" id="UP000215483"/>
    </source>
</evidence>
<gene>
    <name evidence="1" type="ORF">BEK98_29560</name>
</gene>
<reference evidence="1 2" key="1">
    <citation type="submission" date="2016-07" db="EMBL/GenBank/DDBJ databases">
        <title>Draft genome of Streptomyces diastatochromogenes.</title>
        <authorList>
            <person name="Podduturi R."/>
            <person name="Lukassen M.B."/>
            <person name="Clausen N."/>
            <person name="Nielsen J.L."/>
            <person name="Jorgensen N.O."/>
        </authorList>
    </citation>
    <scope>NUCLEOTIDE SEQUENCE [LARGE SCALE GENOMIC DNA]</scope>
    <source>
        <strain evidence="1 2">DSM 40608</strain>
    </source>
</reference>
<name>A0A233S6X1_STRDA</name>
<protein>
    <submittedName>
        <fullName evidence="1">Uncharacterized protein</fullName>
    </submittedName>
</protein>
<dbReference type="EMBL" id="MCGQ01000029">
    <property type="protein sequence ID" value="OXY91427.1"/>
    <property type="molecule type" value="Genomic_DNA"/>
</dbReference>
<comment type="caution">
    <text evidence="1">The sequence shown here is derived from an EMBL/GenBank/DDBJ whole genome shotgun (WGS) entry which is preliminary data.</text>
</comment>
<organism evidence="1 2">
    <name type="scientific">Streptomyces diastatochromogenes</name>
    <dbReference type="NCBI Taxonomy" id="42236"/>
    <lineage>
        <taxon>Bacteria</taxon>
        <taxon>Bacillati</taxon>
        <taxon>Actinomycetota</taxon>
        <taxon>Actinomycetes</taxon>
        <taxon>Kitasatosporales</taxon>
        <taxon>Streptomycetaceae</taxon>
        <taxon>Streptomyces</taxon>
    </lineage>
</organism>
<accession>A0A233S6X1</accession>
<sequence length="68" mass="7165">MSSIQSVPGQPLVAPEPMYQTMLLRSALSGNQYTCPFLGVTQDLLKSPCGMSFSSGRSCRLGGAKLAV</sequence>